<reference evidence="3" key="1">
    <citation type="submission" date="2016-02" db="EMBL/GenBank/DDBJ databases">
        <authorList>
            <person name="Rodrigo-Torres Lidia"/>
            <person name="Arahal R.David."/>
        </authorList>
    </citation>
    <scope>NUCLEOTIDE SEQUENCE [LARGE SCALE GENOMIC DNA]</scope>
    <source>
        <strain evidence="3">CECT 8713</strain>
    </source>
</reference>
<gene>
    <name evidence="2" type="ORF">GMA8713_03018</name>
</gene>
<feature type="signal peptide" evidence="1">
    <location>
        <begin position="1"/>
        <end position="23"/>
    </location>
</feature>
<dbReference type="Gene3D" id="2.40.128.140">
    <property type="entry name" value="Outer membrane protein"/>
    <property type="match status" value="1"/>
</dbReference>
<feature type="chain" id="PRO_5007282273" description="Lipid A deacylase LpxR family protein" evidence="1">
    <location>
        <begin position="24"/>
        <end position="300"/>
    </location>
</feature>
<sequence length="300" mass="32854">MLSRRFIGAAIFALPLFSATSQAATVSFSIDNDGALGTDRDYTSGLFLRWSSDPSVIGYSLEIGSQMWTPSDIELTKPQPNERSYAGLVYGMGRAYHQTDFYALKGSLMLGTVGPDSYAEEAQSIVHEIIGSPDPKGWNYQIDNEFIYQVGLEAHQLITRSPIGEFSAFGRGQGGNFQSEVAVGGTYRFGFDLGNTFGSTSVLPGNAVDVGLLSHSDNGMFFFTSVEARYRFGDITIEGDKPPENGDVHVERVQAGISGGVTWYSQHWGAVASVTAHSKQYEESERNHSAYANFTLFYRY</sequence>
<dbReference type="InterPro" id="IPR018707">
    <property type="entry name" value="LpxR"/>
</dbReference>
<keyword evidence="3" id="KW-1185">Reference proteome</keyword>
<dbReference type="OrthoDB" id="9776275at2"/>
<accession>A0A128FBS1</accession>
<dbReference type="EMBL" id="FIZY01000028">
    <property type="protein sequence ID" value="CZF84252.1"/>
    <property type="molecule type" value="Genomic_DNA"/>
</dbReference>
<dbReference type="InterPro" id="IPR037107">
    <property type="entry name" value="Put_OMP_sf"/>
</dbReference>
<organism evidence="2 3">
    <name type="scientific">Grimontia marina</name>
    <dbReference type="NCBI Taxonomy" id="646534"/>
    <lineage>
        <taxon>Bacteria</taxon>
        <taxon>Pseudomonadati</taxon>
        <taxon>Pseudomonadota</taxon>
        <taxon>Gammaproteobacteria</taxon>
        <taxon>Vibrionales</taxon>
        <taxon>Vibrionaceae</taxon>
        <taxon>Grimontia</taxon>
    </lineage>
</organism>
<evidence type="ECO:0008006" key="4">
    <source>
        <dbReference type="Google" id="ProtNLM"/>
    </source>
</evidence>
<dbReference type="RefSeq" id="WP_062711484.1">
    <property type="nucleotide sequence ID" value="NZ_CAWRCI010000028.1"/>
</dbReference>
<dbReference type="AlphaFoldDB" id="A0A128FBS1"/>
<name>A0A128FBS1_9GAMM</name>
<protein>
    <recommendedName>
        <fullName evidence="4">Lipid A deacylase LpxR family protein</fullName>
    </recommendedName>
</protein>
<dbReference type="Pfam" id="PF09982">
    <property type="entry name" value="LpxR"/>
    <property type="match status" value="1"/>
</dbReference>
<keyword evidence="1" id="KW-0732">Signal</keyword>
<evidence type="ECO:0000256" key="1">
    <source>
        <dbReference type="SAM" id="SignalP"/>
    </source>
</evidence>
<evidence type="ECO:0000313" key="3">
    <source>
        <dbReference type="Proteomes" id="UP000073601"/>
    </source>
</evidence>
<evidence type="ECO:0000313" key="2">
    <source>
        <dbReference type="EMBL" id="CZF84252.1"/>
    </source>
</evidence>
<proteinExistence type="predicted"/>
<dbReference type="Proteomes" id="UP000073601">
    <property type="component" value="Unassembled WGS sequence"/>
</dbReference>